<organism evidence="3 4">
    <name type="scientific">Populus tomentosa</name>
    <name type="common">Chinese white poplar</name>
    <dbReference type="NCBI Taxonomy" id="118781"/>
    <lineage>
        <taxon>Eukaryota</taxon>
        <taxon>Viridiplantae</taxon>
        <taxon>Streptophyta</taxon>
        <taxon>Embryophyta</taxon>
        <taxon>Tracheophyta</taxon>
        <taxon>Spermatophyta</taxon>
        <taxon>Magnoliopsida</taxon>
        <taxon>eudicotyledons</taxon>
        <taxon>Gunneridae</taxon>
        <taxon>Pentapetalae</taxon>
        <taxon>rosids</taxon>
        <taxon>fabids</taxon>
        <taxon>Malpighiales</taxon>
        <taxon>Salicaceae</taxon>
        <taxon>Saliceae</taxon>
        <taxon>Populus</taxon>
    </lineage>
</organism>
<dbReference type="CDD" id="cd18322">
    <property type="entry name" value="BTB_POZ_SKP1"/>
    <property type="match status" value="1"/>
</dbReference>
<sequence>MACSETTTRVLKLKTSDNEVVEVEEKAALQSEIIKGMVADGHSTDDAIPLFNVEKKTLAKIVEWLKKHASDVSKDELHKWDADFLDVDTDSLYDLLRASNYLGIEVLLGQLTQKVADMIARNQHQPIKIRELFNIKNDFTPEEKEEILKENSWVRSISTIRIRMQGWESLKLCMQGSYKGTKMPSKSLPLVNNSLQKENPIIQIVVAVKEPKAVRSYNISNRTMESQKSEGFVLVFVDSP</sequence>
<protein>
    <recommendedName>
        <fullName evidence="5">SKP1 component POZ domain-containing protein</fullName>
    </recommendedName>
</protein>
<accession>A0A8X7YNT7</accession>
<dbReference type="Pfam" id="PF03931">
    <property type="entry name" value="Skp1_POZ"/>
    <property type="match status" value="1"/>
</dbReference>
<dbReference type="SMART" id="SM00512">
    <property type="entry name" value="Skp1"/>
    <property type="match status" value="1"/>
</dbReference>
<dbReference type="InterPro" id="IPR016897">
    <property type="entry name" value="SKP1"/>
</dbReference>
<evidence type="ECO:0000259" key="1">
    <source>
        <dbReference type="Pfam" id="PF01466"/>
    </source>
</evidence>
<evidence type="ECO:0000259" key="2">
    <source>
        <dbReference type="Pfam" id="PF03931"/>
    </source>
</evidence>
<dbReference type="Pfam" id="PF01466">
    <property type="entry name" value="Skp1"/>
    <property type="match status" value="1"/>
</dbReference>
<evidence type="ECO:0008006" key="5">
    <source>
        <dbReference type="Google" id="ProtNLM"/>
    </source>
</evidence>
<name>A0A8X7YNT7_POPTO</name>
<proteinExistence type="predicted"/>
<dbReference type="InterPro" id="IPR016073">
    <property type="entry name" value="Skp1_comp_POZ"/>
</dbReference>
<evidence type="ECO:0000313" key="4">
    <source>
        <dbReference type="Proteomes" id="UP000886885"/>
    </source>
</evidence>
<dbReference type="GO" id="GO:0006511">
    <property type="term" value="P:ubiquitin-dependent protein catabolic process"/>
    <property type="evidence" value="ECO:0007669"/>
    <property type="project" value="InterPro"/>
</dbReference>
<dbReference type="EMBL" id="JAAWWB010000023">
    <property type="protein sequence ID" value="KAG6754111.1"/>
    <property type="molecule type" value="Genomic_DNA"/>
</dbReference>
<gene>
    <name evidence="3" type="ORF">POTOM_042119</name>
</gene>
<dbReference type="PANTHER" id="PTHR11165">
    <property type="entry name" value="SKP1"/>
    <property type="match status" value="1"/>
</dbReference>
<dbReference type="OrthoDB" id="7827685at2759"/>
<feature type="domain" description="SKP1 component POZ" evidence="2">
    <location>
        <begin position="10"/>
        <end position="69"/>
    </location>
</feature>
<comment type="caution">
    <text evidence="3">The sequence shown here is derived from an EMBL/GenBank/DDBJ whole genome shotgun (WGS) entry which is preliminary data.</text>
</comment>
<reference evidence="3" key="1">
    <citation type="journal article" date="2020" name="bioRxiv">
        <title>Hybrid origin of Populus tomentosa Carr. identified through genome sequencing and phylogenomic analysis.</title>
        <authorList>
            <person name="An X."/>
            <person name="Gao K."/>
            <person name="Chen Z."/>
            <person name="Li J."/>
            <person name="Yang X."/>
            <person name="Yang X."/>
            <person name="Zhou J."/>
            <person name="Guo T."/>
            <person name="Zhao T."/>
            <person name="Huang S."/>
            <person name="Miao D."/>
            <person name="Khan W.U."/>
            <person name="Rao P."/>
            <person name="Ye M."/>
            <person name="Lei B."/>
            <person name="Liao W."/>
            <person name="Wang J."/>
            <person name="Ji L."/>
            <person name="Li Y."/>
            <person name="Guo B."/>
            <person name="Mustafa N.S."/>
            <person name="Li S."/>
            <person name="Yun Q."/>
            <person name="Keller S.R."/>
            <person name="Mao J."/>
            <person name="Zhang R."/>
            <person name="Strauss S.H."/>
        </authorList>
    </citation>
    <scope>NUCLEOTIDE SEQUENCE</scope>
    <source>
        <strain evidence="3">GM15</strain>
        <tissue evidence="3">Leaf</tissue>
    </source>
</reference>
<dbReference type="InterPro" id="IPR001232">
    <property type="entry name" value="SKP1-like"/>
</dbReference>
<keyword evidence="4" id="KW-1185">Reference proteome</keyword>
<dbReference type="Proteomes" id="UP000886885">
    <property type="component" value="Chromosome 12A"/>
</dbReference>
<feature type="domain" description="SKP1 component dimerisation" evidence="1">
    <location>
        <begin position="108"/>
        <end position="153"/>
    </location>
</feature>
<dbReference type="InterPro" id="IPR016072">
    <property type="entry name" value="Skp1_comp_dimer"/>
</dbReference>
<evidence type="ECO:0000313" key="3">
    <source>
        <dbReference type="EMBL" id="KAG6754111.1"/>
    </source>
</evidence>
<dbReference type="AlphaFoldDB" id="A0A8X7YNT7"/>